<evidence type="ECO:0000313" key="3">
    <source>
        <dbReference type="Proteomes" id="UP000261284"/>
    </source>
</evidence>
<comment type="caution">
    <text evidence="2">The sequence shown here is derived from an EMBL/GenBank/DDBJ whole genome shotgun (WGS) entry which is preliminary data.</text>
</comment>
<keyword evidence="3" id="KW-1185">Reference proteome</keyword>
<dbReference type="AlphaFoldDB" id="A0A3E1NMG3"/>
<name>A0A3E1NMG3_9BACT</name>
<feature type="signal peptide" evidence="1">
    <location>
        <begin position="1"/>
        <end position="18"/>
    </location>
</feature>
<dbReference type="EMBL" id="QTJU01000002">
    <property type="protein sequence ID" value="RFM29102.1"/>
    <property type="molecule type" value="Genomic_DNA"/>
</dbReference>
<dbReference type="RefSeq" id="WP_116847086.1">
    <property type="nucleotide sequence ID" value="NZ_QTJU01000002.1"/>
</dbReference>
<evidence type="ECO:0000256" key="1">
    <source>
        <dbReference type="SAM" id="SignalP"/>
    </source>
</evidence>
<protein>
    <submittedName>
        <fullName evidence="2">Uncharacterized protein</fullName>
    </submittedName>
</protein>
<dbReference type="Proteomes" id="UP000261284">
    <property type="component" value="Unassembled WGS sequence"/>
</dbReference>
<accession>A0A3E1NMG3</accession>
<dbReference type="OrthoDB" id="10013384at2"/>
<feature type="chain" id="PRO_5017720606" evidence="1">
    <location>
        <begin position="19"/>
        <end position="113"/>
    </location>
</feature>
<sequence length="113" mass="12418">MKKLLTAVALLITGHAFSQVNYQELGKRLEAAAAHPNIWKQPVRPRITVFPSAPAKNTTPAAPIDAMPVVRTIPSNNTLLGNNGKGMDIYQSSIDGMYIARPDKQFYNEMPVK</sequence>
<keyword evidence="1" id="KW-0732">Signal</keyword>
<proteinExistence type="predicted"/>
<organism evidence="2 3">
    <name type="scientific">Deminuibacter soli</name>
    <dbReference type="NCBI Taxonomy" id="2291815"/>
    <lineage>
        <taxon>Bacteria</taxon>
        <taxon>Pseudomonadati</taxon>
        <taxon>Bacteroidota</taxon>
        <taxon>Chitinophagia</taxon>
        <taxon>Chitinophagales</taxon>
        <taxon>Chitinophagaceae</taxon>
        <taxon>Deminuibacter</taxon>
    </lineage>
</organism>
<reference evidence="2 3" key="1">
    <citation type="submission" date="2018-08" db="EMBL/GenBank/DDBJ databases">
        <title>Chitinophagaceae sp. K23C18032701, a novel bacterium isolated from forest soil.</title>
        <authorList>
            <person name="Wang C."/>
        </authorList>
    </citation>
    <scope>NUCLEOTIDE SEQUENCE [LARGE SCALE GENOMIC DNA]</scope>
    <source>
        <strain evidence="2 3">K23C18032701</strain>
    </source>
</reference>
<gene>
    <name evidence="2" type="ORF">DXN05_10130</name>
</gene>
<evidence type="ECO:0000313" key="2">
    <source>
        <dbReference type="EMBL" id="RFM29102.1"/>
    </source>
</evidence>